<feature type="region of interest" description="Disordered" evidence="1">
    <location>
        <begin position="295"/>
        <end position="326"/>
    </location>
</feature>
<keyword evidence="3" id="KW-1185">Reference proteome</keyword>
<dbReference type="Proteomes" id="UP001303647">
    <property type="component" value="Unassembled WGS sequence"/>
</dbReference>
<evidence type="ECO:0000313" key="3">
    <source>
        <dbReference type="Proteomes" id="UP001303647"/>
    </source>
</evidence>
<dbReference type="EMBL" id="MU857797">
    <property type="protein sequence ID" value="KAK4243616.1"/>
    <property type="molecule type" value="Genomic_DNA"/>
</dbReference>
<proteinExistence type="predicted"/>
<evidence type="ECO:0000313" key="2">
    <source>
        <dbReference type="EMBL" id="KAK4243616.1"/>
    </source>
</evidence>
<name>A0AAN7HBE4_9PEZI</name>
<sequence>MEPPLTHLQRNAPLEMLPPEIRRQLLSILALAELGALVHASPVFHQQYRLDRRHLLCSSLETTLRSTTIDACAVCRTGSVEFCKTRTRDTVNRSLRAYQDGRSAAQYSIFTEDLTEEEAVGIATFLSCIIKPLLRSYTTWALGNLADASKLSQDREPLSRTEERRLIRALYRFQLCCNLFGRGTHREEWASWQPRSGFKSLEILKIFICMFEPWEVEEIACVYTFAEEKYDQIFRDIRWDGTISRGLELLHYVHFKIRDHSHLVATTQEHISWPTVNFLGNEALGRVAQVRRRQERLSDRDRKQQRRDPLPFEGDSDEPGVNGRITSRPPQAWTWAWRETYSNLYGYYIPDDVRRWAYVMWDAARLERMGAKEILLRQWEAEWGNDDPRAGLGI</sequence>
<organism evidence="2 3">
    <name type="scientific">Corynascus novoguineensis</name>
    <dbReference type="NCBI Taxonomy" id="1126955"/>
    <lineage>
        <taxon>Eukaryota</taxon>
        <taxon>Fungi</taxon>
        <taxon>Dikarya</taxon>
        <taxon>Ascomycota</taxon>
        <taxon>Pezizomycotina</taxon>
        <taxon>Sordariomycetes</taxon>
        <taxon>Sordariomycetidae</taxon>
        <taxon>Sordariales</taxon>
        <taxon>Chaetomiaceae</taxon>
        <taxon>Corynascus</taxon>
    </lineage>
</organism>
<reference evidence="2" key="2">
    <citation type="submission" date="2023-05" db="EMBL/GenBank/DDBJ databases">
        <authorList>
            <consortium name="Lawrence Berkeley National Laboratory"/>
            <person name="Steindorff A."/>
            <person name="Hensen N."/>
            <person name="Bonometti L."/>
            <person name="Westerberg I."/>
            <person name="Brannstrom I.O."/>
            <person name="Guillou S."/>
            <person name="Cros-Aarteil S."/>
            <person name="Calhoun S."/>
            <person name="Haridas S."/>
            <person name="Kuo A."/>
            <person name="Mondo S."/>
            <person name="Pangilinan J."/>
            <person name="Riley R."/>
            <person name="Labutti K."/>
            <person name="Andreopoulos B."/>
            <person name="Lipzen A."/>
            <person name="Chen C."/>
            <person name="Yanf M."/>
            <person name="Daum C."/>
            <person name="Ng V."/>
            <person name="Clum A."/>
            <person name="Ohm R."/>
            <person name="Martin F."/>
            <person name="Silar P."/>
            <person name="Natvig D."/>
            <person name="Lalanne C."/>
            <person name="Gautier V."/>
            <person name="Ament-Velasquez S.L."/>
            <person name="Kruys A."/>
            <person name="Hutchinson M.I."/>
            <person name="Powell A.J."/>
            <person name="Barry K."/>
            <person name="Miller A.N."/>
            <person name="Grigoriev I.V."/>
            <person name="Debuchy R."/>
            <person name="Gladieux P."/>
            <person name="Thoren M.H."/>
            <person name="Johannesson H."/>
        </authorList>
    </citation>
    <scope>NUCLEOTIDE SEQUENCE</scope>
    <source>
        <strain evidence="2">CBS 359.72</strain>
    </source>
</reference>
<protein>
    <submittedName>
        <fullName evidence="2">Uncharacterized protein</fullName>
    </submittedName>
</protein>
<accession>A0AAN7HBE4</accession>
<evidence type="ECO:0000256" key="1">
    <source>
        <dbReference type="SAM" id="MobiDB-lite"/>
    </source>
</evidence>
<reference evidence="2" key="1">
    <citation type="journal article" date="2023" name="Mol. Phylogenet. Evol.">
        <title>Genome-scale phylogeny and comparative genomics of the fungal order Sordariales.</title>
        <authorList>
            <person name="Hensen N."/>
            <person name="Bonometti L."/>
            <person name="Westerberg I."/>
            <person name="Brannstrom I.O."/>
            <person name="Guillou S."/>
            <person name="Cros-Aarteil S."/>
            <person name="Calhoun S."/>
            <person name="Haridas S."/>
            <person name="Kuo A."/>
            <person name="Mondo S."/>
            <person name="Pangilinan J."/>
            <person name="Riley R."/>
            <person name="LaButti K."/>
            <person name="Andreopoulos B."/>
            <person name="Lipzen A."/>
            <person name="Chen C."/>
            <person name="Yan M."/>
            <person name="Daum C."/>
            <person name="Ng V."/>
            <person name="Clum A."/>
            <person name="Steindorff A."/>
            <person name="Ohm R.A."/>
            <person name="Martin F."/>
            <person name="Silar P."/>
            <person name="Natvig D.O."/>
            <person name="Lalanne C."/>
            <person name="Gautier V."/>
            <person name="Ament-Velasquez S.L."/>
            <person name="Kruys A."/>
            <person name="Hutchinson M.I."/>
            <person name="Powell A.J."/>
            <person name="Barry K."/>
            <person name="Miller A.N."/>
            <person name="Grigoriev I.V."/>
            <person name="Debuchy R."/>
            <person name="Gladieux P."/>
            <person name="Hiltunen Thoren M."/>
            <person name="Johannesson H."/>
        </authorList>
    </citation>
    <scope>NUCLEOTIDE SEQUENCE</scope>
    <source>
        <strain evidence="2">CBS 359.72</strain>
    </source>
</reference>
<gene>
    <name evidence="2" type="ORF">C7999DRAFT_18063</name>
</gene>
<feature type="compositionally biased region" description="Basic and acidic residues" evidence="1">
    <location>
        <begin position="295"/>
        <end position="310"/>
    </location>
</feature>
<dbReference type="AlphaFoldDB" id="A0AAN7HBE4"/>
<comment type="caution">
    <text evidence="2">The sequence shown here is derived from an EMBL/GenBank/DDBJ whole genome shotgun (WGS) entry which is preliminary data.</text>
</comment>